<name>A0A8T0ITV4_CERPU</name>
<proteinExistence type="predicted"/>
<comment type="caution">
    <text evidence="1">The sequence shown here is derived from an EMBL/GenBank/DDBJ whole genome shotgun (WGS) entry which is preliminary data.</text>
</comment>
<accession>A0A8T0ITV4</accession>
<protein>
    <submittedName>
        <fullName evidence="1">Uncharacterized protein</fullName>
    </submittedName>
</protein>
<dbReference type="Proteomes" id="UP000822688">
    <property type="component" value="Chromosome 2"/>
</dbReference>
<gene>
    <name evidence="1" type="ORF">KC19_2G089400</name>
</gene>
<evidence type="ECO:0000313" key="2">
    <source>
        <dbReference type="Proteomes" id="UP000822688"/>
    </source>
</evidence>
<organism evidence="1 2">
    <name type="scientific">Ceratodon purpureus</name>
    <name type="common">Fire moss</name>
    <name type="synonym">Dicranum purpureum</name>
    <dbReference type="NCBI Taxonomy" id="3225"/>
    <lineage>
        <taxon>Eukaryota</taxon>
        <taxon>Viridiplantae</taxon>
        <taxon>Streptophyta</taxon>
        <taxon>Embryophyta</taxon>
        <taxon>Bryophyta</taxon>
        <taxon>Bryophytina</taxon>
        <taxon>Bryopsida</taxon>
        <taxon>Dicranidae</taxon>
        <taxon>Pseudoditrichales</taxon>
        <taxon>Ditrichaceae</taxon>
        <taxon>Ceratodon</taxon>
    </lineage>
</organism>
<reference evidence="1" key="1">
    <citation type="submission" date="2020-06" db="EMBL/GenBank/DDBJ databases">
        <title>WGS assembly of Ceratodon purpureus strain R40.</title>
        <authorList>
            <person name="Carey S.B."/>
            <person name="Jenkins J."/>
            <person name="Shu S."/>
            <person name="Lovell J.T."/>
            <person name="Sreedasyam A."/>
            <person name="Maumus F."/>
            <person name="Tiley G.P."/>
            <person name="Fernandez-Pozo N."/>
            <person name="Barry K."/>
            <person name="Chen C."/>
            <person name="Wang M."/>
            <person name="Lipzen A."/>
            <person name="Daum C."/>
            <person name="Saski C.A."/>
            <person name="Payton A.C."/>
            <person name="Mcbreen J.C."/>
            <person name="Conrad R.E."/>
            <person name="Kollar L.M."/>
            <person name="Olsson S."/>
            <person name="Huttunen S."/>
            <person name="Landis J.B."/>
            <person name="Wickett N.J."/>
            <person name="Johnson M.G."/>
            <person name="Rensing S.A."/>
            <person name="Grimwood J."/>
            <person name="Schmutz J."/>
            <person name="Mcdaniel S.F."/>
        </authorList>
    </citation>
    <scope>NUCLEOTIDE SEQUENCE</scope>
    <source>
        <strain evidence="1">R40</strain>
    </source>
</reference>
<keyword evidence="2" id="KW-1185">Reference proteome</keyword>
<evidence type="ECO:0000313" key="1">
    <source>
        <dbReference type="EMBL" id="KAG0586419.1"/>
    </source>
</evidence>
<dbReference type="EMBL" id="CM026422">
    <property type="protein sequence ID" value="KAG0586419.1"/>
    <property type="molecule type" value="Genomic_DNA"/>
</dbReference>
<sequence length="102" mass="11389">MNESLLAARFAMSLLSTCDNKQRPSNVLHDLHTFEDPILALNYVSALPHLKNVIKDVDIIMNGRNEVGVRAPTQRLQHNNFYESVKEPGLVSFLNTQAANAT</sequence>
<dbReference type="AlphaFoldDB" id="A0A8T0ITV4"/>